<name>A0A0B7IT70_9FLAO</name>
<dbReference type="PANTHER" id="PTHR30250">
    <property type="entry name" value="PST FAMILY PREDICTED COLANIC ACID TRANSPORTER"/>
    <property type="match status" value="1"/>
</dbReference>
<gene>
    <name evidence="7" type="ORF">CCAND38_640009</name>
    <name evidence="8" type="ORF">CCAND93_590009</name>
</gene>
<evidence type="ECO:0000256" key="3">
    <source>
        <dbReference type="ARBA" id="ARBA00022692"/>
    </source>
</evidence>
<feature type="transmembrane region" description="Helical" evidence="6">
    <location>
        <begin position="125"/>
        <end position="149"/>
    </location>
</feature>
<dbReference type="OrthoDB" id="5751261at2"/>
<dbReference type="InterPro" id="IPR050833">
    <property type="entry name" value="Poly_Biosynth_Transport"/>
</dbReference>
<protein>
    <submittedName>
        <fullName evidence="8">Polysaccharide biosynthesis protein</fullName>
    </submittedName>
</protein>
<feature type="transmembrane region" description="Helical" evidence="6">
    <location>
        <begin position="12"/>
        <end position="34"/>
    </location>
</feature>
<organism evidence="8 9">
    <name type="scientific">Capnocytophaga canis</name>
    <dbReference type="NCBI Taxonomy" id="1848903"/>
    <lineage>
        <taxon>Bacteria</taxon>
        <taxon>Pseudomonadati</taxon>
        <taxon>Bacteroidota</taxon>
        <taxon>Flavobacteriia</taxon>
        <taxon>Flavobacteriales</taxon>
        <taxon>Flavobacteriaceae</taxon>
        <taxon>Capnocytophaga</taxon>
    </lineage>
</organism>
<dbReference type="AlphaFoldDB" id="A0A0B7IT70"/>
<feature type="transmembrane region" description="Helical" evidence="6">
    <location>
        <begin position="258"/>
        <end position="283"/>
    </location>
</feature>
<feature type="transmembrane region" description="Helical" evidence="6">
    <location>
        <begin position="81"/>
        <end position="105"/>
    </location>
</feature>
<dbReference type="InterPro" id="IPR002797">
    <property type="entry name" value="Polysacc_synth"/>
</dbReference>
<keyword evidence="3 6" id="KW-0812">Transmembrane</keyword>
<dbReference type="Proteomes" id="UP000038200">
    <property type="component" value="Unassembled WGS sequence"/>
</dbReference>
<comment type="subcellular location">
    <subcellularLocation>
        <location evidence="1">Cell membrane</location>
        <topology evidence="1">Multi-pass membrane protein</topology>
    </subcellularLocation>
</comment>
<feature type="transmembrane region" description="Helical" evidence="6">
    <location>
        <begin position="161"/>
        <end position="179"/>
    </location>
</feature>
<feature type="transmembrane region" description="Helical" evidence="6">
    <location>
        <begin position="40"/>
        <end position="60"/>
    </location>
</feature>
<keyword evidence="5 6" id="KW-0472">Membrane</keyword>
<feature type="transmembrane region" description="Helical" evidence="6">
    <location>
        <begin position="309"/>
        <end position="329"/>
    </location>
</feature>
<dbReference type="STRING" id="1848903.CCAND38_640009"/>
<proteinExistence type="predicted"/>
<keyword evidence="4 6" id="KW-1133">Transmembrane helix</keyword>
<feature type="transmembrane region" description="Helical" evidence="6">
    <location>
        <begin position="397"/>
        <end position="418"/>
    </location>
</feature>
<evidence type="ECO:0000256" key="5">
    <source>
        <dbReference type="ARBA" id="ARBA00023136"/>
    </source>
</evidence>
<evidence type="ECO:0000256" key="6">
    <source>
        <dbReference type="SAM" id="Phobius"/>
    </source>
</evidence>
<dbReference type="Pfam" id="PF01943">
    <property type="entry name" value="Polysacc_synt"/>
    <property type="match status" value="1"/>
</dbReference>
<dbReference type="RefSeq" id="WP_042008910.1">
    <property type="nucleotide sequence ID" value="NZ_CDOI01000178.1"/>
</dbReference>
<feature type="transmembrane region" description="Helical" evidence="6">
    <location>
        <begin position="465"/>
        <end position="483"/>
    </location>
</feature>
<dbReference type="Proteomes" id="UP000045051">
    <property type="component" value="Unassembled WGS sequence"/>
</dbReference>
<dbReference type="PANTHER" id="PTHR30250:SF26">
    <property type="entry name" value="PSMA PROTEIN"/>
    <property type="match status" value="1"/>
</dbReference>
<keyword evidence="2" id="KW-1003">Cell membrane</keyword>
<sequence length="503" mass="56697">MNQLKKGAILSYLNIILTNVVGLVLTPFIIRSLGDSEYGLYTLIGAFVGYLSIMDLGLNNTIVRYVAKYRAENNKKKEEDFLGTSLMIYGGISLIVMIFGLSLYSNIENIFGETLNPEQISKAKLMMLLLVFNLMVSIPGGSFAAICNAYEHFVFPRAMNVIKYVLRSVLVITVLYQGADSVGLVLLDTILNVFFILISYFYVKNNLKIIFRFHKMNKRFIFEIFSYSMWIFLFAVTEQILWKGGQFIIGTKSDPSQVGIYAIGIVLGSYYAAFSGAISNLFLPKAIQMIVKKTSSIELTFQMTKIARFSLFSLMLIFIEFLLLGRQFVSLWVGKNYIESYYIAVIVMIGYTTPLIQKFANSILEAKNLFKYNALIYLGCIVLGMLSSLFLVEKFGVIGVISGIATGWIIAQIIMNVFFVKKLGLDIILFFKLTAKGLVFVFVLTLVVSFLITQIVLFKVGWLDFMIKAVLIGIVYICSLYTIGMNTQEKGMIVSLIKHYLKP</sequence>
<evidence type="ECO:0000313" key="8">
    <source>
        <dbReference type="EMBL" id="CEN53799.1"/>
    </source>
</evidence>
<evidence type="ECO:0000313" key="10">
    <source>
        <dbReference type="Proteomes" id="UP000045051"/>
    </source>
</evidence>
<feature type="transmembrane region" description="Helical" evidence="6">
    <location>
        <begin position="224"/>
        <end position="242"/>
    </location>
</feature>
<reference evidence="9 10" key="1">
    <citation type="submission" date="2015-01" db="EMBL/GenBank/DDBJ databases">
        <authorList>
            <person name="MANFREDI Pablo"/>
        </authorList>
    </citation>
    <scope>NUCLEOTIDE SEQUENCE [LARGE SCALE GENOMIC DNA]</scope>
    <source>
        <strain evidence="7 10">CcD38</strain>
        <strain evidence="8 9">CcD93</strain>
    </source>
</reference>
<evidence type="ECO:0000256" key="1">
    <source>
        <dbReference type="ARBA" id="ARBA00004651"/>
    </source>
</evidence>
<evidence type="ECO:0000256" key="2">
    <source>
        <dbReference type="ARBA" id="ARBA00022475"/>
    </source>
</evidence>
<evidence type="ECO:0000313" key="9">
    <source>
        <dbReference type="Proteomes" id="UP000038200"/>
    </source>
</evidence>
<evidence type="ECO:0000256" key="4">
    <source>
        <dbReference type="ARBA" id="ARBA00022989"/>
    </source>
</evidence>
<evidence type="ECO:0000313" key="7">
    <source>
        <dbReference type="EMBL" id="CEN48726.1"/>
    </source>
</evidence>
<feature type="transmembrane region" description="Helical" evidence="6">
    <location>
        <begin position="185"/>
        <end position="203"/>
    </location>
</feature>
<dbReference type="EMBL" id="CDOI01000178">
    <property type="protein sequence ID" value="CEN48726.1"/>
    <property type="molecule type" value="Genomic_DNA"/>
</dbReference>
<feature type="transmembrane region" description="Helical" evidence="6">
    <location>
        <begin position="341"/>
        <end position="360"/>
    </location>
</feature>
<dbReference type="EMBL" id="CDOL01000249">
    <property type="protein sequence ID" value="CEN53799.1"/>
    <property type="molecule type" value="Genomic_DNA"/>
</dbReference>
<feature type="transmembrane region" description="Helical" evidence="6">
    <location>
        <begin position="438"/>
        <end position="459"/>
    </location>
</feature>
<feature type="transmembrane region" description="Helical" evidence="6">
    <location>
        <begin position="372"/>
        <end position="391"/>
    </location>
</feature>
<dbReference type="GO" id="GO:0005886">
    <property type="term" value="C:plasma membrane"/>
    <property type="evidence" value="ECO:0007669"/>
    <property type="project" value="UniProtKB-SubCell"/>
</dbReference>
<keyword evidence="10" id="KW-1185">Reference proteome</keyword>
<accession>A0A0B7IT70</accession>